<dbReference type="InterPro" id="IPR006530">
    <property type="entry name" value="YD"/>
</dbReference>
<dbReference type="STRING" id="1297742.A176_001636"/>
<dbReference type="eggNOG" id="COG3209">
    <property type="taxonomic scope" value="Bacteria"/>
</dbReference>
<feature type="region of interest" description="Disordered" evidence="1">
    <location>
        <begin position="1"/>
        <end position="20"/>
    </location>
</feature>
<dbReference type="PATRIC" id="fig|1297742.4.peg.1653"/>
<evidence type="ECO:0000256" key="1">
    <source>
        <dbReference type="SAM" id="MobiDB-lite"/>
    </source>
</evidence>
<organism evidence="2 3">
    <name type="scientific">Pseudomyxococcus hansupus</name>
    <dbReference type="NCBI Taxonomy" id="1297742"/>
    <lineage>
        <taxon>Bacteria</taxon>
        <taxon>Pseudomonadati</taxon>
        <taxon>Myxococcota</taxon>
        <taxon>Myxococcia</taxon>
        <taxon>Myxococcales</taxon>
        <taxon>Cystobacterineae</taxon>
        <taxon>Myxococcaceae</taxon>
        <taxon>Pseudomyxococcus</taxon>
    </lineage>
</organism>
<proteinExistence type="predicted"/>
<dbReference type="InterPro" id="IPR022385">
    <property type="entry name" value="Rhs_assc_core"/>
</dbReference>
<dbReference type="EMBL" id="CP012109">
    <property type="protein sequence ID" value="AKQ64724.1"/>
    <property type="molecule type" value="Genomic_DNA"/>
</dbReference>
<accession>A0A0H4WPM8</accession>
<dbReference type="NCBIfam" id="TIGR03696">
    <property type="entry name" value="Rhs_assc_core"/>
    <property type="match status" value="1"/>
</dbReference>
<dbReference type="PANTHER" id="PTHR32305">
    <property type="match status" value="1"/>
</dbReference>
<sequence>MDQVPLSPAPPVGGPGAAGVSQEAAVPVGSLRPAYLETDFQLPSAIGDFSFSRTFTASTEANTLGVAEKRLSWPFGRVMNANGTNTAFRWTHSLYSYVLLGEDRKRDGSGLDVEITTFCKVVMPSGASLRFSPCERSLPGDYETSISEQGTRLRWDGDGFTLIGPEGRFRYTQSVFVGGQTQPVLPYTLWSNAYYLTEVEPTTYGTSTVAGNAGRRLIASLQYHTATPTGCTSPSTTFVNPAHLVRYATLTNGSRLAFSYSSLPTQDTTLTSTHECVLASVDLEEGTSGTGLGTRNVVTYDYAMHDSSEQVVSSPAGMLGGARYDVGVTPSVPAGAESPVAKRMTYRWVDHGASLGTVRWKVLRDDVLVSSKLLHRELAHVLEDENLWTKQTVSAEVSGTGPWCGPGVLRGNCAASQKQDFTEEVSAGDGYLLPKTALSRAFIATRSRTHGAVTTGAEVKCGKDGVYNDPYCKGVGRSLASQHSRSWSVDEVAVGSADPRWVGMAKSRRDARNNHAVFTNALAAQGDAPRSALPWQALSAYLPPMEMRTAAFGALDANGTGALLTKSYTYEYGRAGTHAGYEQQVKTEQSVSAMASRVGGGAHATWTYQYEPTTNRLMAKVRSGYTWDFTTSFGAPVLKHLATFYRTHRRCSGETAANADAQARAVEVEGPCWVGSPGATECPGAAPITHYFYGGANAANGQQQHVVLKRVFTQPVAPGQCGTAPALNTSYDGYDDRGRLLRTTDAANVQTHYAYGAGRLVRKTVKAGALADLITDFGYDNGAHGDYVRHPDGRYEVRCYRSGTGSAGCTGGTLTDTLQWKATAATPTGTNYSERVNYTYRSGRLIMEETFAAGGVLRARRTYDADPLGRATYQGFGEQWGEGASWNSTYASTKLFDAENNPIREGLPYLASNGRPSAFCGGFDTANGALNALPPECRAFEYDRLNRLVSMLEAAGPAGGPAATATHVAYDGVGNVRSIKLGCAAGTTLDTCGNQPALEYLHDDFGNLLEVKAPWGAAATPGQTPSAGPSVVQYAYDVLGNPLVKQTSRMAQNASWTAYHYDALGRLQWADARRSSQAERLYQYWYEGQVPAPPAGCPAARPGQQHVMVDSFGATWFAYDALGRVVAKYRVRGAQTQPPSQACNTSPFFSGKDSPNHFFTYDAVGRLTGEIHPYGRGIEYRYHATSSGMSHRISAIYVAHLFPDGGTGHDPLITQVEWEPYGGVKAYRIHSRGEAGVPVAAHVRYHRGGGNTGITDCSSASFAQAVDAAGVPFGRLSGLSVSRTVTGDVFKRAYRYQAEQLVGESTCLLQTSSAQHPTTQVYEGPSGEPGYDARLQARRVLNRHMEGGGAVTDRALTYAYDARGNRTAESHNGFTVQSEYTSAFPRVDQLVTRRHAAPACPAGQVTCLPYGVTTRYLHDMAGRMSDASWFLTPSATQPYYAMTLNATLASPMDLGAVYRQVLSTQAGGPGVNYEYFYDASGRRRLKRSWDGREDEYFYSGSRLLVDVGHVASNPATTDYVLDEYVWLDGLPVALIKSRFTHSPFLRVADNTSDCARFGVETDVPCGTYYPVTDGTGKPVLLLDSKGRIAGTGDYEPFGHVNRVVHHAAARDAYSMATLRAPVSPGLKTQVRGRFEWVEAHHQGRVYLGDADGEKLPGLHSWDGTVYGGPLGKVASAGWVDAPANGTFHVYIGVDTQEQTAVEAHLSGFEYRRHEPATKPVWLPLRLSGQYFDAETDLFENWNRYYDASTGRYLAPDPILVKPAKVLEDASGGRNTTAYVFASNNPMAYSDPTGLRVVGFDDLDGDLQQAIMALRETAAGLAAWQRLEESKTVFQLKQSDLPGGVAGKVTPVMPTPAASHGDEAPEDTVVVQFDLRKFPHSNAFLRALDGRHTSMAKNISPVYVVAHELAGHAQDYLGPSSQWKVPKPGAEDAASELRAECDASRVTGHPLTPAAQCP</sequence>
<dbReference type="Pfam" id="PF05593">
    <property type="entry name" value="RHS_repeat"/>
    <property type="match status" value="1"/>
</dbReference>
<dbReference type="Gene3D" id="2.180.10.10">
    <property type="entry name" value="RHS repeat-associated core"/>
    <property type="match status" value="2"/>
</dbReference>
<dbReference type="InterPro" id="IPR050708">
    <property type="entry name" value="T6SS_VgrG/RHS"/>
</dbReference>
<dbReference type="KEGG" id="mym:A176_001636"/>
<feature type="region of interest" description="Disordered" evidence="1">
    <location>
        <begin position="1919"/>
        <end position="1957"/>
    </location>
</feature>
<dbReference type="PANTHER" id="PTHR32305:SF15">
    <property type="entry name" value="PROTEIN RHSA-RELATED"/>
    <property type="match status" value="1"/>
</dbReference>
<evidence type="ECO:0000313" key="2">
    <source>
        <dbReference type="EMBL" id="AKQ64724.1"/>
    </source>
</evidence>
<reference evidence="2 3" key="1">
    <citation type="journal article" date="2016" name="PLoS ONE">
        <title>Complete Genome Sequence and Comparative Genomics of a Novel Myxobacterium Myxococcus hansupus.</title>
        <authorList>
            <person name="Sharma G."/>
            <person name="Narwani T."/>
            <person name="Subramanian S."/>
        </authorList>
    </citation>
    <scope>NUCLEOTIDE SEQUENCE [LARGE SCALE GENOMIC DNA]</scope>
    <source>
        <strain evidence="3">mixupus</strain>
    </source>
</reference>
<keyword evidence="3" id="KW-1185">Reference proteome</keyword>
<gene>
    <name evidence="2" type="ORF">A176_001636</name>
</gene>
<dbReference type="Proteomes" id="UP000009026">
    <property type="component" value="Chromosome"/>
</dbReference>
<dbReference type="NCBIfam" id="TIGR01643">
    <property type="entry name" value="YD_repeat_2x"/>
    <property type="match status" value="1"/>
</dbReference>
<evidence type="ECO:0000313" key="3">
    <source>
        <dbReference type="Proteomes" id="UP000009026"/>
    </source>
</evidence>
<protein>
    <submittedName>
        <fullName evidence="2">Rhs-family protein</fullName>
    </submittedName>
</protein>
<dbReference type="InterPro" id="IPR031325">
    <property type="entry name" value="RHS_repeat"/>
</dbReference>
<name>A0A0H4WPM8_9BACT</name>